<reference evidence="3 4" key="1">
    <citation type="submission" date="2016-04" db="EMBL/GenBank/DDBJ databases">
        <authorList>
            <person name="Evans L.H."/>
            <person name="Alamgir A."/>
            <person name="Owens N."/>
            <person name="Weber N.D."/>
            <person name="Virtaneva K."/>
            <person name="Barbian K."/>
            <person name="Babar A."/>
            <person name="Rosenke K."/>
        </authorList>
    </citation>
    <scope>NUCLEOTIDE SEQUENCE [LARGE SCALE GENOMIC DNA]</scope>
    <source>
        <strain evidence="3 4">CCM 8644</strain>
    </source>
</reference>
<dbReference type="InterPro" id="IPR005196">
    <property type="entry name" value="Glyco_hydro_65_N"/>
</dbReference>
<keyword evidence="4" id="KW-1185">Reference proteome</keyword>
<dbReference type="Gene3D" id="1.50.10.10">
    <property type="match status" value="1"/>
</dbReference>
<dbReference type="Pfam" id="PF03632">
    <property type="entry name" value="Glyco_hydro_65m"/>
    <property type="match status" value="2"/>
</dbReference>
<accession>A0A179DFN0</accession>
<dbReference type="InterPro" id="IPR008928">
    <property type="entry name" value="6-hairpin_glycosidase_sf"/>
</dbReference>
<dbReference type="InterPro" id="IPR012341">
    <property type="entry name" value="6hp_glycosidase-like_sf"/>
</dbReference>
<evidence type="ECO:0000313" key="3">
    <source>
        <dbReference type="EMBL" id="OAQ39768.1"/>
    </source>
</evidence>
<evidence type="ECO:0008006" key="5">
    <source>
        <dbReference type="Google" id="ProtNLM"/>
    </source>
</evidence>
<dbReference type="GO" id="GO:0005975">
    <property type="term" value="P:carbohydrate metabolic process"/>
    <property type="evidence" value="ECO:0007669"/>
    <property type="project" value="InterPro"/>
</dbReference>
<evidence type="ECO:0000259" key="1">
    <source>
        <dbReference type="Pfam" id="PF03632"/>
    </source>
</evidence>
<name>A0A179DFN0_9SPHI</name>
<dbReference type="Pfam" id="PF03636">
    <property type="entry name" value="Glyco_hydro_65N"/>
    <property type="match status" value="1"/>
</dbReference>
<feature type="domain" description="Glycoside hydrolase family 65 central catalytic" evidence="1">
    <location>
        <begin position="323"/>
        <end position="533"/>
    </location>
</feature>
<dbReference type="GO" id="GO:0004553">
    <property type="term" value="F:hydrolase activity, hydrolyzing O-glycosyl compounds"/>
    <property type="evidence" value="ECO:0007669"/>
    <property type="project" value="TreeGrafter"/>
</dbReference>
<reference evidence="3 4" key="2">
    <citation type="submission" date="2016-06" db="EMBL/GenBank/DDBJ databases">
        <title>Pedobacter psychrophilus sp. nov., isolated from Antarctic fragmentary rock.</title>
        <authorList>
            <person name="Svec P."/>
        </authorList>
    </citation>
    <scope>NUCLEOTIDE SEQUENCE [LARGE SCALE GENOMIC DNA]</scope>
    <source>
        <strain evidence="3 4">CCM 8644</strain>
    </source>
</reference>
<dbReference type="AlphaFoldDB" id="A0A179DFN0"/>
<comment type="caution">
    <text evidence="3">The sequence shown here is derived from an EMBL/GenBank/DDBJ whole genome shotgun (WGS) entry which is preliminary data.</text>
</comment>
<dbReference type="PANTHER" id="PTHR11051">
    <property type="entry name" value="GLYCOSYL HYDROLASE-RELATED"/>
    <property type="match status" value="1"/>
</dbReference>
<feature type="domain" description="Glycoside hydrolase family 65 N-terminal" evidence="2">
    <location>
        <begin position="49"/>
        <end position="172"/>
    </location>
</feature>
<dbReference type="OrthoDB" id="9758855at2"/>
<dbReference type="InterPro" id="IPR005195">
    <property type="entry name" value="Glyco_hydro_65_M"/>
</dbReference>
<evidence type="ECO:0000259" key="2">
    <source>
        <dbReference type="Pfam" id="PF03636"/>
    </source>
</evidence>
<protein>
    <recommendedName>
        <fullName evidence="5">Glycosyl hydrolase family 65</fullName>
    </recommendedName>
</protein>
<dbReference type="STRING" id="1826909.A5893_09320"/>
<gene>
    <name evidence="3" type="ORF">A5893_09320</name>
</gene>
<dbReference type="PANTHER" id="PTHR11051:SF8">
    <property type="entry name" value="PROTEIN-GLUCOSYLGALACTOSYLHYDROXYLYSINE GLUCOSIDASE"/>
    <property type="match status" value="1"/>
</dbReference>
<dbReference type="SUPFAM" id="SSF48208">
    <property type="entry name" value="Six-hairpin glycosidases"/>
    <property type="match status" value="1"/>
</dbReference>
<dbReference type="EMBL" id="LWHJ01000027">
    <property type="protein sequence ID" value="OAQ39768.1"/>
    <property type="molecule type" value="Genomic_DNA"/>
</dbReference>
<dbReference type="InterPro" id="IPR037018">
    <property type="entry name" value="GH65_N"/>
</dbReference>
<organism evidence="3 4">
    <name type="scientific">Pedobacter psychrophilus</name>
    <dbReference type="NCBI Taxonomy" id="1826909"/>
    <lineage>
        <taxon>Bacteria</taxon>
        <taxon>Pseudomonadati</taxon>
        <taxon>Bacteroidota</taxon>
        <taxon>Sphingobacteriia</taxon>
        <taxon>Sphingobacteriales</taxon>
        <taxon>Sphingobacteriaceae</taxon>
        <taxon>Pedobacter</taxon>
    </lineage>
</organism>
<evidence type="ECO:0000313" key="4">
    <source>
        <dbReference type="Proteomes" id="UP000078459"/>
    </source>
</evidence>
<feature type="domain" description="Glycoside hydrolase family 65 central catalytic" evidence="1">
    <location>
        <begin position="544"/>
        <end position="615"/>
    </location>
</feature>
<proteinExistence type="predicted"/>
<dbReference type="Proteomes" id="UP000078459">
    <property type="component" value="Unassembled WGS sequence"/>
</dbReference>
<dbReference type="Gene3D" id="2.70.98.40">
    <property type="entry name" value="Glycoside hydrolase, family 65, N-terminal domain"/>
    <property type="match status" value="1"/>
</dbReference>
<sequence>MKGKSLKIVKSLISCLILIGLVNNVVSYAQSKNLWIIKATDTSNYNPAYLGNGIIGFKSLKNGLGAEKVIINGLYDHSPLGDNIRLVNYFNPINLSITFKDNSELKFGINVSEWQQHLNLKEATLETSYNYAGMLNVKSQLMALRNLPMTTLGLYEFTAIEDIEFTIKNVMSIPDRSKTFSSYKTNLNYGLYRLGNNSKEKIAIMSAGFPTESGKDCLAGANTYFFNGNSPEINYIKLNPNSQQCSFVVKLKKGDKFSFAMLSSFTHSGFTSDVYNDVIRICSKDYNLGYPKLVTAHKLAWENLWKSDIEIEGDDEAQIDVRLGLYSLYSSITDGFDLSIPPCGLSETGWGGHIFWDSELWMYPPLLLMKPDFAKSMIDFRFNTLAQAKKRAAQFGYKGAMYPWESDLQGNECTPISYKLDMNEHHVTADVAIAAWNYYQVTKDKIWLKEKGFPILKEVANFWVSRSQKDLEGIYHIKNVVGPDEYFEDVDDDAFTNGAVKMVLNAAIKSAKIMDEDIDKRWIDVSKNLIVLNHMDGYTLQNAQYTGQKIKQADVNLLAFPLEYIKDKAQIERDLNYYEPKIDPNGPSMSYSVLATSYARLGNSDKAYQLFKKSYQPNRKPPFGFISEKPRPSATVFCTGYGGILQTVLFGFAGLNIGKSGIYQEKAKLPLSWIKLTIKREGEKDIVCIQ</sequence>
<dbReference type="RefSeq" id="WP_068822384.1">
    <property type="nucleotide sequence ID" value="NZ_LWHJ01000027.1"/>
</dbReference>